<organism evidence="2 3">
    <name type="scientific">Anabarilius grahami</name>
    <name type="common">Kanglang fish</name>
    <name type="synonym">Barilius grahami</name>
    <dbReference type="NCBI Taxonomy" id="495550"/>
    <lineage>
        <taxon>Eukaryota</taxon>
        <taxon>Metazoa</taxon>
        <taxon>Chordata</taxon>
        <taxon>Craniata</taxon>
        <taxon>Vertebrata</taxon>
        <taxon>Euteleostomi</taxon>
        <taxon>Actinopterygii</taxon>
        <taxon>Neopterygii</taxon>
        <taxon>Teleostei</taxon>
        <taxon>Ostariophysi</taxon>
        <taxon>Cypriniformes</taxon>
        <taxon>Xenocyprididae</taxon>
        <taxon>Xenocypridinae</taxon>
        <taxon>Xenocypridinae incertae sedis</taxon>
        <taxon>Anabarilius</taxon>
    </lineage>
</organism>
<feature type="compositionally biased region" description="Polar residues" evidence="1">
    <location>
        <begin position="30"/>
        <end position="42"/>
    </location>
</feature>
<evidence type="ECO:0000313" key="3">
    <source>
        <dbReference type="Proteomes" id="UP000281406"/>
    </source>
</evidence>
<accession>A0A3N0Y5C8</accession>
<evidence type="ECO:0000256" key="1">
    <source>
        <dbReference type="SAM" id="MobiDB-lite"/>
    </source>
</evidence>
<comment type="caution">
    <text evidence="2">The sequence shown here is derived from an EMBL/GenBank/DDBJ whole genome shotgun (WGS) entry which is preliminary data.</text>
</comment>
<gene>
    <name evidence="2" type="ORF">DPX16_2918</name>
</gene>
<reference evidence="2 3" key="1">
    <citation type="submission" date="2018-10" db="EMBL/GenBank/DDBJ databases">
        <title>Genome assembly for a Yunnan-Guizhou Plateau 3E fish, Anabarilius grahami (Regan), and its evolutionary and genetic applications.</title>
        <authorList>
            <person name="Jiang W."/>
        </authorList>
    </citation>
    <scope>NUCLEOTIDE SEQUENCE [LARGE SCALE GENOMIC DNA]</scope>
    <source>
        <strain evidence="2">AG-KIZ</strain>
        <tissue evidence="2">Muscle</tissue>
    </source>
</reference>
<dbReference type="Proteomes" id="UP000281406">
    <property type="component" value="Unassembled WGS sequence"/>
</dbReference>
<sequence length="93" mass="10116">MGAAMLVCAVQRIGSVGFTTREFIHFSRNTPNASQQGLAQNAASASRSGTSGGISSGQGLLRQLSLERHLQRPRHRHLEQPETLFGSTCRWPI</sequence>
<evidence type="ECO:0000313" key="2">
    <source>
        <dbReference type="EMBL" id="ROL41291.1"/>
    </source>
</evidence>
<proteinExistence type="predicted"/>
<keyword evidence="3" id="KW-1185">Reference proteome</keyword>
<feature type="region of interest" description="Disordered" evidence="1">
    <location>
        <begin position="30"/>
        <end position="58"/>
    </location>
</feature>
<dbReference type="EMBL" id="RJVU01051812">
    <property type="protein sequence ID" value="ROL41291.1"/>
    <property type="molecule type" value="Genomic_DNA"/>
</dbReference>
<name>A0A3N0Y5C8_ANAGA</name>
<protein>
    <submittedName>
        <fullName evidence="2">Uncharacterized protein</fullName>
    </submittedName>
</protein>
<dbReference type="AlphaFoldDB" id="A0A3N0Y5C8"/>